<dbReference type="Proteomes" id="UP000318288">
    <property type="component" value="Unassembled WGS sequence"/>
</dbReference>
<dbReference type="AlphaFoldDB" id="A0A5C6ENG5"/>
<protein>
    <submittedName>
        <fullName evidence="2">Methanol dehydrogenase [cytochrome c] subunit 1</fullName>
        <ecNumber evidence="2">1.1.2.7</ecNumber>
    </submittedName>
</protein>
<dbReference type="SMART" id="SM00564">
    <property type="entry name" value="PQQ"/>
    <property type="match status" value="4"/>
</dbReference>
<accession>A0A5C6ENG5</accession>
<evidence type="ECO:0000313" key="2">
    <source>
        <dbReference type="EMBL" id="TWU48889.1"/>
    </source>
</evidence>
<comment type="caution">
    <text evidence="2">The sequence shown here is derived from an EMBL/GenBank/DDBJ whole genome shotgun (WGS) entry which is preliminary data.</text>
</comment>
<evidence type="ECO:0000259" key="1">
    <source>
        <dbReference type="Pfam" id="PF13360"/>
    </source>
</evidence>
<dbReference type="EC" id="1.1.2.7" evidence="2"/>
<feature type="domain" description="Pyrrolo-quinoline quinone repeat" evidence="1">
    <location>
        <begin position="154"/>
        <end position="362"/>
    </location>
</feature>
<dbReference type="EMBL" id="SJPW01000006">
    <property type="protein sequence ID" value="TWU48889.1"/>
    <property type="molecule type" value="Genomic_DNA"/>
</dbReference>
<dbReference type="InterPro" id="IPR011047">
    <property type="entry name" value="Quinoprotein_ADH-like_sf"/>
</dbReference>
<dbReference type="OrthoDB" id="244732at2"/>
<reference evidence="2 3" key="1">
    <citation type="submission" date="2019-02" db="EMBL/GenBank/DDBJ databases">
        <title>Deep-cultivation of Planctomycetes and their phenomic and genomic characterization uncovers novel biology.</title>
        <authorList>
            <person name="Wiegand S."/>
            <person name="Jogler M."/>
            <person name="Boedeker C."/>
            <person name="Pinto D."/>
            <person name="Vollmers J."/>
            <person name="Rivas-Marin E."/>
            <person name="Kohn T."/>
            <person name="Peeters S.H."/>
            <person name="Heuer A."/>
            <person name="Rast P."/>
            <person name="Oberbeckmann S."/>
            <person name="Bunk B."/>
            <person name="Jeske O."/>
            <person name="Meyerdierks A."/>
            <person name="Storesund J.E."/>
            <person name="Kallscheuer N."/>
            <person name="Luecker S."/>
            <person name="Lage O.M."/>
            <person name="Pohl T."/>
            <person name="Merkel B.J."/>
            <person name="Hornburger P."/>
            <person name="Mueller R.-W."/>
            <person name="Bruemmer F."/>
            <person name="Labrenz M."/>
            <person name="Spormann A.M."/>
            <person name="Op Den Camp H."/>
            <person name="Overmann J."/>
            <person name="Amann R."/>
            <person name="Jetten M.S.M."/>
            <person name="Mascher T."/>
            <person name="Medema M.H."/>
            <person name="Devos D.P."/>
            <person name="Kaster A.-K."/>
            <person name="Ovreas L."/>
            <person name="Rohde M."/>
            <person name="Galperin M.Y."/>
            <person name="Jogler C."/>
        </authorList>
    </citation>
    <scope>NUCLEOTIDE SEQUENCE [LARGE SCALE GENOMIC DNA]</scope>
    <source>
        <strain evidence="2 3">Poly51</strain>
    </source>
</reference>
<dbReference type="InterPro" id="IPR018391">
    <property type="entry name" value="PQQ_b-propeller_rpt"/>
</dbReference>
<dbReference type="SUPFAM" id="SSF50998">
    <property type="entry name" value="Quinoprotein alcohol dehydrogenase-like"/>
    <property type="match status" value="1"/>
</dbReference>
<keyword evidence="2" id="KW-0560">Oxidoreductase</keyword>
<dbReference type="GO" id="GO:0052933">
    <property type="term" value="F:alcohol dehydrogenase (cytochrome c(L)) activity"/>
    <property type="evidence" value="ECO:0007669"/>
    <property type="project" value="UniProtKB-EC"/>
</dbReference>
<dbReference type="PANTHER" id="PTHR34512:SF30">
    <property type="entry name" value="OUTER MEMBRANE PROTEIN ASSEMBLY FACTOR BAMB"/>
    <property type="match status" value="1"/>
</dbReference>
<sequence length="454" mass="49026">MQSLGFSHWTTILVLAGSVFSAGCRPSYEVDVVSAKQSGVAIKDMASELSPQDWPSWRGSQHDGVVRDAASIPGDGFQWPESAKVIWTSDVPGRGHSSPIVVGDAVYLATALDEEQQQRVLCFDRETGEVRFDKLIHQGNFPTDREVHKKATNANSTIASDGKRLYVTFFNSQSIFATALDMNGEEVWQTKVGMFVSRFGYAPSPILYQSLVIVSADNSGGGYIAALDTETGEVAWRIKRGDTDSYSSPTVANVGGRDQLLISGDGAVTSYDPATGELLWRTACISKATCGTVIAADERIFASGGFPDEETVCLTADGERVWSNETKIYEPSLLSQGGFLVAVSDDGIGFCWDAATGELHWKKRIGGNFSASPVAIGDVALVPNLDGDLHVFRIGERFEQIAKYRIGVDSYTSAAIHRGDLLLRVGGENLAKRLERLVCVQLIGDNVGQPVLIE</sequence>
<dbReference type="InterPro" id="IPR015943">
    <property type="entry name" value="WD40/YVTN_repeat-like_dom_sf"/>
</dbReference>
<dbReference type="PANTHER" id="PTHR34512">
    <property type="entry name" value="CELL SURFACE PROTEIN"/>
    <property type="match status" value="1"/>
</dbReference>
<keyword evidence="3" id="KW-1185">Reference proteome</keyword>
<dbReference type="InterPro" id="IPR002372">
    <property type="entry name" value="PQQ_rpt_dom"/>
</dbReference>
<dbReference type="Pfam" id="PF13360">
    <property type="entry name" value="PQQ_2"/>
    <property type="match status" value="1"/>
</dbReference>
<name>A0A5C6ENG5_9BACT</name>
<proteinExistence type="predicted"/>
<organism evidence="2 3">
    <name type="scientific">Rubripirellula tenax</name>
    <dbReference type="NCBI Taxonomy" id="2528015"/>
    <lineage>
        <taxon>Bacteria</taxon>
        <taxon>Pseudomonadati</taxon>
        <taxon>Planctomycetota</taxon>
        <taxon>Planctomycetia</taxon>
        <taxon>Pirellulales</taxon>
        <taxon>Pirellulaceae</taxon>
        <taxon>Rubripirellula</taxon>
    </lineage>
</organism>
<dbReference type="Gene3D" id="2.130.10.10">
    <property type="entry name" value="YVTN repeat-like/Quinoprotein amine dehydrogenase"/>
    <property type="match status" value="2"/>
</dbReference>
<evidence type="ECO:0000313" key="3">
    <source>
        <dbReference type="Proteomes" id="UP000318288"/>
    </source>
</evidence>
<gene>
    <name evidence="2" type="primary">moxF</name>
    <name evidence="2" type="ORF">Poly51_47930</name>
</gene>